<dbReference type="PIRSF" id="PIRSF005572">
    <property type="entry name" value="NifS"/>
    <property type="match status" value="1"/>
</dbReference>
<comment type="similarity">
    <text evidence="3">Belongs to the class-V pyridoxal-phosphate-dependent aminotransferase family. NifS/IscS subfamily.</text>
</comment>
<dbReference type="Gene3D" id="3.40.640.10">
    <property type="entry name" value="Type I PLP-dependent aspartate aminotransferase-like (Major domain)"/>
    <property type="match status" value="1"/>
</dbReference>
<evidence type="ECO:0000256" key="6">
    <source>
        <dbReference type="ARBA" id="ARBA00022679"/>
    </source>
</evidence>
<dbReference type="EMBL" id="VWPJ01000008">
    <property type="protein sequence ID" value="KAA5605560.1"/>
    <property type="molecule type" value="Genomic_DNA"/>
</dbReference>
<evidence type="ECO:0000313" key="15">
    <source>
        <dbReference type="Proteomes" id="UP000324065"/>
    </source>
</evidence>
<comment type="catalytic activity">
    <reaction evidence="11">
        <text>(sulfur carrier)-H + L-cysteine = (sulfur carrier)-SH + L-alanine</text>
        <dbReference type="Rhea" id="RHEA:43892"/>
        <dbReference type="Rhea" id="RHEA-COMP:14737"/>
        <dbReference type="Rhea" id="RHEA-COMP:14739"/>
        <dbReference type="ChEBI" id="CHEBI:29917"/>
        <dbReference type="ChEBI" id="CHEBI:35235"/>
        <dbReference type="ChEBI" id="CHEBI:57972"/>
        <dbReference type="ChEBI" id="CHEBI:64428"/>
        <dbReference type="EC" id="2.8.1.7"/>
    </reaction>
</comment>
<comment type="caution">
    <text evidence="14">The sequence shown here is derived from an EMBL/GenBank/DDBJ whole genome shotgun (WGS) entry which is preliminary data.</text>
</comment>
<dbReference type="InterPro" id="IPR016454">
    <property type="entry name" value="Cysteine_dSase"/>
</dbReference>
<dbReference type="InterPro" id="IPR020578">
    <property type="entry name" value="Aminotrans_V_PyrdxlP_BS"/>
</dbReference>
<sequence>MPSAAERTPPVYLDHNASAPLRPEATAAMQATLEITGNPSSIHGHGRRARTVIDDARDAVAALAGVPPAWVVFTGGGSDANALALTGLGTGPRLCSAVEHDSVLRWVPEAGHLPVDPAGRLDLDALSAALEAAPAPGLMSLMRANNETGVLQPVADAAARARAAGWWTHCDAVQTPGRLWPFDFGALGVDLMTLSAHKLGGPAGVGALIVADGVTLAPHVRGGGQERGRRAGTENLVGIAGFGAAAQAVVTEGPAETERLRSLRDRLEAGLLEAGPDAVVHGSGAERLPNTICLGHPTQGADMLLMRLDLAGVSVSSGSACSSGKVTPSHVLRAMGLDETAARRALRFSLGWSTTDADIDRTITVWRAIAA</sequence>
<evidence type="ECO:0000259" key="13">
    <source>
        <dbReference type="Pfam" id="PF00266"/>
    </source>
</evidence>
<dbReference type="Proteomes" id="UP000324065">
    <property type="component" value="Unassembled WGS sequence"/>
</dbReference>
<dbReference type="OrthoDB" id="9808002at2"/>
<dbReference type="RefSeq" id="WP_150062271.1">
    <property type="nucleotide sequence ID" value="NZ_JACHII010000002.1"/>
</dbReference>
<accession>A0A5M6IB85</accession>
<dbReference type="InterPro" id="IPR015424">
    <property type="entry name" value="PyrdxlP-dep_Trfase"/>
</dbReference>
<dbReference type="GO" id="GO:0046872">
    <property type="term" value="F:metal ion binding"/>
    <property type="evidence" value="ECO:0007669"/>
    <property type="project" value="UniProtKB-KW"/>
</dbReference>
<dbReference type="PANTHER" id="PTHR11601:SF34">
    <property type="entry name" value="CYSTEINE DESULFURASE"/>
    <property type="match status" value="1"/>
</dbReference>
<dbReference type="SUPFAM" id="SSF53383">
    <property type="entry name" value="PLP-dependent transferases"/>
    <property type="match status" value="1"/>
</dbReference>
<keyword evidence="15" id="KW-1185">Reference proteome</keyword>
<name>A0A5M6IB85_9PROT</name>
<dbReference type="GO" id="GO:0031071">
    <property type="term" value="F:cysteine desulfurase activity"/>
    <property type="evidence" value="ECO:0007669"/>
    <property type="project" value="UniProtKB-EC"/>
</dbReference>
<evidence type="ECO:0000256" key="9">
    <source>
        <dbReference type="ARBA" id="ARBA00023004"/>
    </source>
</evidence>
<keyword evidence="10" id="KW-0411">Iron-sulfur</keyword>
<dbReference type="AlphaFoldDB" id="A0A5M6IB85"/>
<evidence type="ECO:0000313" key="14">
    <source>
        <dbReference type="EMBL" id="KAA5605560.1"/>
    </source>
</evidence>
<keyword evidence="7" id="KW-0479">Metal-binding</keyword>
<dbReference type="EC" id="2.8.1.7" evidence="4"/>
<reference evidence="14 15" key="1">
    <citation type="submission" date="2019-09" db="EMBL/GenBank/DDBJ databases">
        <title>Genome sequence of Roseospira marina, one of the more divergent members of the non-sulfur purple photosynthetic bacterial family, the Rhodospirillaceae.</title>
        <authorList>
            <person name="Meyer T."/>
            <person name="Kyndt J."/>
        </authorList>
    </citation>
    <scope>NUCLEOTIDE SEQUENCE [LARGE SCALE GENOMIC DNA]</scope>
    <source>
        <strain evidence="14 15">DSM 15113</strain>
    </source>
</reference>
<dbReference type="Gene3D" id="3.90.1150.10">
    <property type="entry name" value="Aspartate Aminotransferase, domain 1"/>
    <property type="match status" value="1"/>
</dbReference>
<evidence type="ECO:0000256" key="5">
    <source>
        <dbReference type="ARBA" id="ARBA00013558"/>
    </source>
</evidence>
<evidence type="ECO:0000256" key="7">
    <source>
        <dbReference type="ARBA" id="ARBA00022723"/>
    </source>
</evidence>
<comment type="function">
    <text evidence="2">Catalyzes the removal of elemental sulfur atoms from cysteine to produce alanine. Seems to participate in the biosynthesis of the nitrogenase metalloclusters by providing the inorganic sulfur required for the Fe-S core formation.</text>
</comment>
<dbReference type="PROSITE" id="PS00595">
    <property type="entry name" value="AA_TRANSFER_CLASS_5"/>
    <property type="match status" value="1"/>
</dbReference>
<dbReference type="InterPro" id="IPR015422">
    <property type="entry name" value="PyrdxlP-dep_Trfase_small"/>
</dbReference>
<evidence type="ECO:0000256" key="12">
    <source>
        <dbReference type="RuleBase" id="RU004504"/>
    </source>
</evidence>
<evidence type="ECO:0000256" key="2">
    <source>
        <dbReference type="ARBA" id="ARBA00003120"/>
    </source>
</evidence>
<evidence type="ECO:0000256" key="3">
    <source>
        <dbReference type="ARBA" id="ARBA00006490"/>
    </source>
</evidence>
<keyword evidence="8" id="KW-0663">Pyridoxal phosphate</keyword>
<feature type="domain" description="Aminotransferase class V" evidence="13">
    <location>
        <begin position="11"/>
        <end position="361"/>
    </location>
</feature>
<organism evidence="14 15">
    <name type="scientific">Roseospira marina</name>
    <dbReference type="NCBI Taxonomy" id="140057"/>
    <lineage>
        <taxon>Bacteria</taxon>
        <taxon>Pseudomonadati</taxon>
        <taxon>Pseudomonadota</taxon>
        <taxon>Alphaproteobacteria</taxon>
        <taxon>Rhodospirillales</taxon>
        <taxon>Rhodospirillaceae</taxon>
        <taxon>Roseospira</taxon>
    </lineage>
</organism>
<comment type="cofactor">
    <cofactor evidence="1 12">
        <name>pyridoxal 5'-phosphate</name>
        <dbReference type="ChEBI" id="CHEBI:597326"/>
    </cofactor>
</comment>
<keyword evidence="6" id="KW-0808">Transferase</keyword>
<dbReference type="InterPro" id="IPR000192">
    <property type="entry name" value="Aminotrans_V_dom"/>
</dbReference>
<dbReference type="GO" id="GO:0051536">
    <property type="term" value="F:iron-sulfur cluster binding"/>
    <property type="evidence" value="ECO:0007669"/>
    <property type="project" value="UniProtKB-KW"/>
</dbReference>
<keyword evidence="9" id="KW-0408">Iron</keyword>
<evidence type="ECO:0000256" key="10">
    <source>
        <dbReference type="ARBA" id="ARBA00023014"/>
    </source>
</evidence>
<proteinExistence type="inferred from homology"/>
<evidence type="ECO:0000256" key="11">
    <source>
        <dbReference type="ARBA" id="ARBA00050776"/>
    </source>
</evidence>
<evidence type="ECO:0000256" key="1">
    <source>
        <dbReference type="ARBA" id="ARBA00001933"/>
    </source>
</evidence>
<dbReference type="Gene3D" id="1.10.260.50">
    <property type="match status" value="1"/>
</dbReference>
<evidence type="ECO:0000256" key="8">
    <source>
        <dbReference type="ARBA" id="ARBA00022898"/>
    </source>
</evidence>
<protein>
    <recommendedName>
        <fullName evidence="5">Cysteine desulfurase</fullName>
        <ecNumber evidence="4">2.8.1.7</ecNumber>
    </recommendedName>
</protein>
<dbReference type="Pfam" id="PF00266">
    <property type="entry name" value="Aminotran_5"/>
    <property type="match status" value="1"/>
</dbReference>
<dbReference type="InterPro" id="IPR015421">
    <property type="entry name" value="PyrdxlP-dep_Trfase_major"/>
</dbReference>
<evidence type="ECO:0000256" key="4">
    <source>
        <dbReference type="ARBA" id="ARBA00012239"/>
    </source>
</evidence>
<gene>
    <name evidence="14" type="ORF">F1188_09980</name>
</gene>
<dbReference type="PANTHER" id="PTHR11601">
    <property type="entry name" value="CYSTEINE DESULFURYLASE FAMILY MEMBER"/>
    <property type="match status" value="1"/>
</dbReference>